<evidence type="ECO:0000256" key="5">
    <source>
        <dbReference type="ARBA" id="ARBA00022748"/>
    </source>
</evidence>
<comment type="subcellular location">
    <subcellularLocation>
        <location evidence="10">Cell membrane</location>
        <topology evidence="10">Single-pass type II membrane protein</topology>
    </subcellularLocation>
    <subcellularLocation>
        <location evidence="1">Membrane</location>
    </subcellularLocation>
</comment>
<comment type="similarity">
    <text evidence="10">Belongs to the CcmE/CycJ family.</text>
</comment>
<comment type="function">
    <text evidence="10">Heme chaperone required for the biogenesis of c-type cytochromes. Transiently binds heme delivered by CcmC and transfers the heme to apo-cytochromes in a process facilitated by CcmF and CcmH.</text>
</comment>
<evidence type="ECO:0000256" key="11">
    <source>
        <dbReference type="SAM" id="MobiDB-lite"/>
    </source>
</evidence>
<dbReference type="NCBIfam" id="NF009731">
    <property type="entry name" value="PRK13254.1-5"/>
    <property type="match status" value="1"/>
</dbReference>
<feature type="topological domain" description="Extracellular" evidence="10">
    <location>
        <begin position="29"/>
        <end position="168"/>
    </location>
</feature>
<comment type="caution">
    <text evidence="12">The sequence shown here is derived from an EMBL/GenBank/DDBJ whole genome shotgun (WGS) entry which is preliminary data.</text>
</comment>
<keyword evidence="7 10" id="KW-1133">Transmembrane helix</keyword>
<gene>
    <name evidence="10 12" type="primary">ccmE</name>
    <name evidence="10" type="synonym">cycJ</name>
    <name evidence="12" type="ORF">SMD27_23900</name>
</gene>
<dbReference type="InterPro" id="IPR012340">
    <property type="entry name" value="NA-bd_OB-fold"/>
</dbReference>
<evidence type="ECO:0000256" key="7">
    <source>
        <dbReference type="ARBA" id="ARBA00022989"/>
    </source>
</evidence>
<proteinExistence type="inferred from homology"/>
<dbReference type="Pfam" id="PF03100">
    <property type="entry name" value="CcmE"/>
    <property type="match status" value="1"/>
</dbReference>
<reference evidence="12 13" key="1">
    <citation type="journal article" date="2016" name="Antonie Van Leeuwenhoek">
        <title>Dongia soli sp. nov., isolated from soil from Dokdo, Korea.</title>
        <authorList>
            <person name="Kim D.U."/>
            <person name="Lee H."/>
            <person name="Kim H."/>
            <person name="Kim S.G."/>
            <person name="Ka J.O."/>
        </authorList>
    </citation>
    <scope>NUCLEOTIDE SEQUENCE [LARGE SCALE GENOMIC DNA]</scope>
    <source>
        <strain evidence="12 13">D78</strain>
    </source>
</reference>
<evidence type="ECO:0000256" key="1">
    <source>
        <dbReference type="ARBA" id="ARBA00004370"/>
    </source>
</evidence>
<keyword evidence="5 10" id="KW-0201">Cytochrome c-type biogenesis</keyword>
<keyword evidence="2 10" id="KW-0349">Heme</keyword>
<evidence type="ECO:0000313" key="12">
    <source>
        <dbReference type="EMBL" id="MDY0885901.1"/>
    </source>
</evidence>
<evidence type="ECO:0000256" key="9">
    <source>
        <dbReference type="ARBA" id="ARBA00023136"/>
    </source>
</evidence>
<dbReference type="Proteomes" id="UP001279642">
    <property type="component" value="Unassembled WGS sequence"/>
</dbReference>
<dbReference type="EMBL" id="JAXCLW010000018">
    <property type="protein sequence ID" value="MDY0885901.1"/>
    <property type="molecule type" value="Genomic_DNA"/>
</dbReference>
<evidence type="ECO:0000256" key="8">
    <source>
        <dbReference type="ARBA" id="ARBA00023004"/>
    </source>
</evidence>
<dbReference type="InterPro" id="IPR004329">
    <property type="entry name" value="CcmE"/>
</dbReference>
<dbReference type="InterPro" id="IPR036127">
    <property type="entry name" value="CcmE-like_sf"/>
</dbReference>
<feature type="topological domain" description="Cytoplasmic" evidence="10">
    <location>
        <begin position="1"/>
        <end position="7"/>
    </location>
</feature>
<dbReference type="PANTHER" id="PTHR34128">
    <property type="entry name" value="CYTOCHROME C-TYPE BIOGENESIS PROTEIN CCME HOMOLOG, MITOCHONDRIAL"/>
    <property type="match status" value="1"/>
</dbReference>
<keyword evidence="8 10" id="KW-0408">Iron</keyword>
<evidence type="ECO:0000256" key="10">
    <source>
        <dbReference type="HAMAP-Rule" id="MF_01959"/>
    </source>
</evidence>
<keyword evidence="13" id="KW-1185">Reference proteome</keyword>
<accession>A0ABU5EHS0</accession>
<keyword evidence="6 10" id="KW-0735">Signal-anchor</keyword>
<keyword evidence="9 10" id="KW-0472">Membrane</keyword>
<protein>
    <recommendedName>
        <fullName evidence="10">Cytochrome c-type biogenesis protein CcmE</fullName>
    </recommendedName>
    <alternativeName>
        <fullName evidence="10">Cytochrome c maturation protein E</fullName>
    </alternativeName>
    <alternativeName>
        <fullName evidence="10">Heme chaperone CcmE</fullName>
    </alternativeName>
</protein>
<feature type="binding site" description="covalent" evidence="10">
    <location>
        <position position="123"/>
    </location>
    <ligand>
        <name>heme</name>
        <dbReference type="ChEBI" id="CHEBI:30413"/>
    </ligand>
</feature>
<dbReference type="Gene3D" id="2.40.50.140">
    <property type="entry name" value="Nucleic acid-binding proteins"/>
    <property type="match status" value="1"/>
</dbReference>
<evidence type="ECO:0000256" key="3">
    <source>
        <dbReference type="ARBA" id="ARBA00022692"/>
    </source>
</evidence>
<dbReference type="RefSeq" id="WP_320510979.1">
    <property type="nucleotide sequence ID" value="NZ_JAXCLW010000018.1"/>
</dbReference>
<dbReference type="PANTHER" id="PTHR34128:SF2">
    <property type="entry name" value="CYTOCHROME C-TYPE BIOGENESIS PROTEIN CCME HOMOLOG, MITOCHONDRIAL"/>
    <property type="match status" value="1"/>
</dbReference>
<feature type="binding site" description="axial binding residue" evidence="10">
    <location>
        <position position="127"/>
    </location>
    <ligand>
        <name>heme</name>
        <dbReference type="ChEBI" id="CHEBI:30413"/>
    </ligand>
    <ligandPart>
        <name>Fe</name>
        <dbReference type="ChEBI" id="CHEBI:18248"/>
    </ligandPart>
</feature>
<evidence type="ECO:0000256" key="4">
    <source>
        <dbReference type="ARBA" id="ARBA00022723"/>
    </source>
</evidence>
<dbReference type="SUPFAM" id="SSF82093">
    <property type="entry name" value="Heme chaperone CcmE"/>
    <property type="match status" value="1"/>
</dbReference>
<sequence>MSRKTRRLYLVLVSLVLLGGAVALVLAALRQDIVFFLSPTEVAAKPPAPGRAIRIGGLVERGSLRKLGSDGAVLFEVTDLSKSVKVRYRGILPDLFREGQGVVIEGAVNEQGEFIAKEVLAKHDEKYLPPEVAKALKASGRWQESGDQTGSDSPGGNSTGNNEGSGPR</sequence>
<keyword evidence="3 10" id="KW-0812">Transmembrane</keyword>
<name>A0ABU5EHS0_9PROT</name>
<dbReference type="NCBIfam" id="NF009727">
    <property type="entry name" value="PRK13254.1-1"/>
    <property type="match status" value="1"/>
</dbReference>
<keyword evidence="4 10" id="KW-0479">Metal-binding</keyword>
<dbReference type="HAMAP" id="MF_01959">
    <property type="entry name" value="CcmE"/>
    <property type="match status" value="1"/>
</dbReference>
<dbReference type="NCBIfam" id="NF009729">
    <property type="entry name" value="PRK13254.1-3"/>
    <property type="match status" value="1"/>
</dbReference>
<evidence type="ECO:0000313" key="13">
    <source>
        <dbReference type="Proteomes" id="UP001279642"/>
    </source>
</evidence>
<evidence type="ECO:0000256" key="2">
    <source>
        <dbReference type="ARBA" id="ARBA00022617"/>
    </source>
</evidence>
<organism evidence="12 13">
    <name type="scientific">Dongia soli</name>
    <dbReference type="NCBI Taxonomy" id="600628"/>
    <lineage>
        <taxon>Bacteria</taxon>
        <taxon>Pseudomonadati</taxon>
        <taxon>Pseudomonadota</taxon>
        <taxon>Alphaproteobacteria</taxon>
        <taxon>Rhodospirillales</taxon>
        <taxon>Dongiaceae</taxon>
        <taxon>Dongia</taxon>
    </lineage>
</organism>
<keyword evidence="10" id="KW-1003">Cell membrane</keyword>
<evidence type="ECO:0000256" key="6">
    <source>
        <dbReference type="ARBA" id="ARBA00022968"/>
    </source>
</evidence>
<feature type="region of interest" description="Disordered" evidence="11">
    <location>
        <begin position="137"/>
        <end position="168"/>
    </location>
</feature>
<feature type="compositionally biased region" description="Low complexity" evidence="11">
    <location>
        <begin position="154"/>
        <end position="168"/>
    </location>
</feature>